<evidence type="ECO:0000313" key="3">
    <source>
        <dbReference type="Proteomes" id="UP000184063"/>
    </source>
</evidence>
<keyword evidence="1" id="KW-0732">Signal</keyword>
<reference evidence="3" key="1">
    <citation type="journal article" date="2017" name="Genome Biol.">
        <title>Comparative genomics reveals high biological diversity and specific adaptations in the industrially and medically important fungal genus Aspergillus.</title>
        <authorList>
            <person name="de Vries R.P."/>
            <person name="Riley R."/>
            <person name="Wiebenga A."/>
            <person name="Aguilar-Osorio G."/>
            <person name="Amillis S."/>
            <person name="Uchima C.A."/>
            <person name="Anderluh G."/>
            <person name="Asadollahi M."/>
            <person name="Askin M."/>
            <person name="Barry K."/>
            <person name="Battaglia E."/>
            <person name="Bayram O."/>
            <person name="Benocci T."/>
            <person name="Braus-Stromeyer S.A."/>
            <person name="Caldana C."/>
            <person name="Canovas D."/>
            <person name="Cerqueira G.C."/>
            <person name="Chen F."/>
            <person name="Chen W."/>
            <person name="Choi C."/>
            <person name="Clum A."/>
            <person name="Dos Santos R.A."/>
            <person name="Damasio A.R."/>
            <person name="Diallinas G."/>
            <person name="Emri T."/>
            <person name="Fekete E."/>
            <person name="Flipphi M."/>
            <person name="Freyberg S."/>
            <person name="Gallo A."/>
            <person name="Gournas C."/>
            <person name="Habgood R."/>
            <person name="Hainaut M."/>
            <person name="Harispe M.L."/>
            <person name="Henrissat B."/>
            <person name="Hilden K.S."/>
            <person name="Hope R."/>
            <person name="Hossain A."/>
            <person name="Karabika E."/>
            <person name="Karaffa L."/>
            <person name="Karanyi Z."/>
            <person name="Krasevec N."/>
            <person name="Kuo A."/>
            <person name="Kusch H."/>
            <person name="LaButti K."/>
            <person name="Lagendijk E.L."/>
            <person name="Lapidus A."/>
            <person name="Levasseur A."/>
            <person name="Lindquist E."/>
            <person name="Lipzen A."/>
            <person name="Logrieco A.F."/>
            <person name="MacCabe A."/>
            <person name="Maekelae M.R."/>
            <person name="Malavazi I."/>
            <person name="Melin P."/>
            <person name="Meyer V."/>
            <person name="Mielnichuk N."/>
            <person name="Miskei M."/>
            <person name="Molnar A.P."/>
            <person name="Mule G."/>
            <person name="Ngan C.Y."/>
            <person name="Orejas M."/>
            <person name="Orosz E."/>
            <person name="Ouedraogo J.P."/>
            <person name="Overkamp K.M."/>
            <person name="Park H.-S."/>
            <person name="Perrone G."/>
            <person name="Piumi F."/>
            <person name="Punt P.J."/>
            <person name="Ram A.F."/>
            <person name="Ramon A."/>
            <person name="Rauscher S."/>
            <person name="Record E."/>
            <person name="Riano-Pachon D.M."/>
            <person name="Robert V."/>
            <person name="Roehrig J."/>
            <person name="Ruller R."/>
            <person name="Salamov A."/>
            <person name="Salih N.S."/>
            <person name="Samson R.A."/>
            <person name="Sandor E."/>
            <person name="Sanguinetti M."/>
            <person name="Schuetze T."/>
            <person name="Sepcic K."/>
            <person name="Shelest E."/>
            <person name="Sherlock G."/>
            <person name="Sophianopoulou V."/>
            <person name="Squina F.M."/>
            <person name="Sun H."/>
            <person name="Susca A."/>
            <person name="Todd R.B."/>
            <person name="Tsang A."/>
            <person name="Unkles S.E."/>
            <person name="van de Wiele N."/>
            <person name="van Rossen-Uffink D."/>
            <person name="Oliveira J.V."/>
            <person name="Vesth T.C."/>
            <person name="Visser J."/>
            <person name="Yu J.-H."/>
            <person name="Zhou M."/>
            <person name="Andersen M.R."/>
            <person name="Archer D.B."/>
            <person name="Baker S.E."/>
            <person name="Benoit I."/>
            <person name="Brakhage A.A."/>
            <person name="Braus G.H."/>
            <person name="Fischer R."/>
            <person name="Frisvad J.C."/>
            <person name="Goldman G.H."/>
            <person name="Houbraken J."/>
            <person name="Oakley B."/>
            <person name="Pocsi I."/>
            <person name="Scazzocchio C."/>
            <person name="Seiboth B."/>
            <person name="vanKuyk P.A."/>
            <person name="Wortman J."/>
            <person name="Dyer P.S."/>
            <person name="Grigoriev I.V."/>
        </authorList>
    </citation>
    <scope>NUCLEOTIDE SEQUENCE [LARGE SCALE GENOMIC DNA]</scope>
    <source>
        <strain evidence="3">CBS 106.47</strain>
    </source>
</reference>
<feature type="chain" id="PRO_5012386441" evidence="1">
    <location>
        <begin position="26"/>
        <end position="69"/>
    </location>
</feature>
<dbReference type="EMBL" id="KV878244">
    <property type="protein sequence ID" value="OJZ84665.1"/>
    <property type="molecule type" value="Genomic_DNA"/>
</dbReference>
<feature type="signal peptide" evidence="1">
    <location>
        <begin position="1"/>
        <end position="25"/>
    </location>
</feature>
<evidence type="ECO:0000256" key="1">
    <source>
        <dbReference type="SAM" id="SignalP"/>
    </source>
</evidence>
<protein>
    <submittedName>
        <fullName evidence="2">Uncharacterized protein</fullName>
    </submittedName>
</protein>
<sequence length="69" mass="7915">MPPSDIKQRVLKMAFLMLLWLYFDGKLEESREEADDSDADEDETIALANASDEMLIEAFDAMNRLMARS</sequence>
<evidence type="ECO:0000313" key="2">
    <source>
        <dbReference type="EMBL" id="OJZ84665.1"/>
    </source>
</evidence>
<dbReference type="VEuPathDB" id="FungiDB:ASPFODRAFT_48760"/>
<organism evidence="2 3">
    <name type="scientific">Aspergillus luchuensis (strain CBS 106.47)</name>
    <dbReference type="NCBI Taxonomy" id="1137211"/>
    <lineage>
        <taxon>Eukaryota</taxon>
        <taxon>Fungi</taxon>
        <taxon>Dikarya</taxon>
        <taxon>Ascomycota</taxon>
        <taxon>Pezizomycotina</taxon>
        <taxon>Eurotiomycetes</taxon>
        <taxon>Eurotiomycetidae</taxon>
        <taxon>Eurotiales</taxon>
        <taxon>Aspergillaceae</taxon>
        <taxon>Aspergillus</taxon>
        <taxon>Aspergillus subgen. Circumdati</taxon>
    </lineage>
</organism>
<accession>A0A1M3TD36</accession>
<dbReference type="Proteomes" id="UP000184063">
    <property type="component" value="Unassembled WGS sequence"/>
</dbReference>
<proteinExistence type="predicted"/>
<gene>
    <name evidence="2" type="ORF">ASPFODRAFT_48760</name>
</gene>
<dbReference type="AlphaFoldDB" id="A0A1M3TD36"/>
<name>A0A1M3TD36_ASPLC</name>